<reference evidence="2 3" key="1">
    <citation type="submission" date="2024-03" db="EMBL/GenBank/DDBJ databases">
        <authorList>
            <person name="Gkanogiannis A."/>
            <person name="Becerra Lopez-Lavalle L."/>
        </authorList>
    </citation>
    <scope>NUCLEOTIDE SEQUENCE [LARGE SCALE GENOMIC DNA]</scope>
</reference>
<evidence type="ECO:0000256" key="1">
    <source>
        <dbReference type="SAM" id="MobiDB-lite"/>
    </source>
</evidence>
<dbReference type="PANTHER" id="PTHR35698:SF2">
    <property type="entry name" value="DNA-BINDING PROTEIN RHL1"/>
    <property type="match status" value="1"/>
</dbReference>
<evidence type="ECO:0000313" key="3">
    <source>
        <dbReference type="Proteomes" id="UP001642487"/>
    </source>
</evidence>
<dbReference type="Proteomes" id="UP001642487">
    <property type="component" value="Chromosome 10"/>
</dbReference>
<dbReference type="PANTHER" id="PTHR35698">
    <property type="entry name" value="DNA-BINDING PROTEIN RHL1"/>
    <property type="match status" value="1"/>
</dbReference>
<feature type="region of interest" description="Disordered" evidence="1">
    <location>
        <begin position="325"/>
        <end position="353"/>
    </location>
</feature>
<dbReference type="InterPro" id="IPR038859">
    <property type="entry name" value="RHL1"/>
</dbReference>
<feature type="region of interest" description="Disordered" evidence="1">
    <location>
        <begin position="194"/>
        <end position="216"/>
    </location>
</feature>
<organism evidence="2 3">
    <name type="scientific">Citrullus colocynthis</name>
    <name type="common">colocynth</name>
    <dbReference type="NCBI Taxonomy" id="252529"/>
    <lineage>
        <taxon>Eukaryota</taxon>
        <taxon>Viridiplantae</taxon>
        <taxon>Streptophyta</taxon>
        <taxon>Embryophyta</taxon>
        <taxon>Tracheophyta</taxon>
        <taxon>Spermatophyta</taxon>
        <taxon>Magnoliopsida</taxon>
        <taxon>eudicotyledons</taxon>
        <taxon>Gunneridae</taxon>
        <taxon>Pentapetalae</taxon>
        <taxon>rosids</taxon>
        <taxon>fabids</taxon>
        <taxon>Cucurbitales</taxon>
        <taxon>Cucurbitaceae</taxon>
        <taxon>Benincaseae</taxon>
        <taxon>Citrullus</taxon>
    </lineage>
</organism>
<gene>
    <name evidence="2" type="ORF">CITCOLO1_LOCUS3761</name>
</gene>
<dbReference type="EMBL" id="OZ021744">
    <property type="protein sequence ID" value="CAK9312084.1"/>
    <property type="molecule type" value="Genomic_DNA"/>
</dbReference>
<proteinExistence type="predicted"/>
<name>A0ABP0XVB3_9ROSI</name>
<sequence>MARGSSSSKRDEAKGEIDSEIAARKRLKKLAFSNHILSETQAKPQAYLSPSATVLKHHGKDIVKKSQRKNRFLFSFSGLLAPVSGGKIGELKDLGTKNPILYLDFPQGRMKLFGTIMYPKNKYLTLQFSRGGKNVMCEDYFDNMIVFSDAWWIGTKDENPEEARLDFPKELTTGKCGEYDFNGGAGVASTSGAAGVTSSSKQSVKNKGINPAVENSFKGEDGDDLLDLEENVTNSIKTTPVRHSERSAGKVFNFAEASSEDESAGTYDDLSEGEEKNILIHEPSIGDHASENILFLLLLIQSLNLSAATEDLSVESIDEDAVEIRPPVLEGNQTSISKGKKSSRATGNARSGARGLVQPTLLSLFKKVEEKRTPRSSKRSSTPKVSAQKMQLSGSKRKVDQDEGSKKRRAVQGQDDGGEVQRKDTEYEVEDEIEELSSSQEDTDEDWTS</sequence>
<keyword evidence="3" id="KW-1185">Reference proteome</keyword>
<evidence type="ECO:0000313" key="2">
    <source>
        <dbReference type="EMBL" id="CAK9312084.1"/>
    </source>
</evidence>
<evidence type="ECO:0008006" key="4">
    <source>
        <dbReference type="Google" id="ProtNLM"/>
    </source>
</evidence>
<feature type="region of interest" description="Disordered" evidence="1">
    <location>
        <begin position="368"/>
        <end position="449"/>
    </location>
</feature>
<accession>A0ABP0XVB3</accession>
<feature type="compositionally biased region" description="Acidic residues" evidence="1">
    <location>
        <begin position="427"/>
        <end position="449"/>
    </location>
</feature>
<protein>
    <recommendedName>
        <fullName evidence="4">DNA-binding protein RHL1</fullName>
    </recommendedName>
</protein>